<evidence type="ECO:0000313" key="4">
    <source>
        <dbReference type="EMBL" id="KAH6685908.1"/>
    </source>
</evidence>
<organism evidence="4 5">
    <name type="scientific">Plectosphaerella plurivora</name>
    <dbReference type="NCBI Taxonomy" id="936078"/>
    <lineage>
        <taxon>Eukaryota</taxon>
        <taxon>Fungi</taxon>
        <taxon>Dikarya</taxon>
        <taxon>Ascomycota</taxon>
        <taxon>Pezizomycotina</taxon>
        <taxon>Sordariomycetes</taxon>
        <taxon>Hypocreomycetidae</taxon>
        <taxon>Glomerellales</taxon>
        <taxon>Plectosphaerellaceae</taxon>
        <taxon>Plectosphaerella</taxon>
    </lineage>
</organism>
<sequence>MAAQDKVRILFVLPKPEPPELVVGLVAKFPALEPSWICTGSQFGEGHPDNEVYKDVNILVTLSALPPTLEEAPVLKYIHFVSSGTNHLVNHPIYTGTKLPLTTSRGVMGPPIAEWVIMTSLVHDHHYNRIRELQLQGTWGKSDIFWTSRDAVKKRIGILGYGAIGRHVGRIAKAMGMDVYVFTATPKTTPEQRRDSGWAVPNTGDPEGTIPSKWFHGLDKPSLHDFLKQDLDHVVLSLPLTPQTTGLFSTEEFGILSKKKALVSNISRGQVIDQPALIAALKEGKIRGASLDVTDPEPLPDNHELWKVPNVIVSPHVSGLVSTGVERIFEILTENLERLFSGQELVNLVRRETGY</sequence>
<dbReference type="InterPro" id="IPR029752">
    <property type="entry name" value="D-isomer_DH_CS1"/>
</dbReference>
<comment type="caution">
    <text evidence="4">The sequence shown here is derived from an EMBL/GenBank/DDBJ whole genome shotgun (WGS) entry which is preliminary data.</text>
</comment>
<dbReference type="GO" id="GO:0016491">
    <property type="term" value="F:oxidoreductase activity"/>
    <property type="evidence" value="ECO:0007669"/>
    <property type="project" value="UniProtKB-KW"/>
</dbReference>
<keyword evidence="2" id="KW-0520">NAD</keyword>
<protein>
    <submittedName>
        <fullName evidence="4">2-hydroxyacid dehydrogenase</fullName>
    </submittedName>
</protein>
<evidence type="ECO:0000256" key="2">
    <source>
        <dbReference type="ARBA" id="ARBA00023027"/>
    </source>
</evidence>
<dbReference type="Gene3D" id="3.40.50.720">
    <property type="entry name" value="NAD(P)-binding Rossmann-like Domain"/>
    <property type="match status" value="2"/>
</dbReference>
<dbReference type="PROSITE" id="PS00065">
    <property type="entry name" value="D_2_HYDROXYACID_DH_1"/>
    <property type="match status" value="1"/>
</dbReference>
<dbReference type="Proteomes" id="UP000770015">
    <property type="component" value="Unassembled WGS sequence"/>
</dbReference>
<dbReference type="InterPro" id="IPR036291">
    <property type="entry name" value="NAD(P)-bd_dom_sf"/>
</dbReference>
<reference evidence="4" key="1">
    <citation type="journal article" date="2021" name="Nat. Commun.">
        <title>Genetic determinants of endophytism in the Arabidopsis root mycobiome.</title>
        <authorList>
            <person name="Mesny F."/>
            <person name="Miyauchi S."/>
            <person name="Thiergart T."/>
            <person name="Pickel B."/>
            <person name="Atanasova L."/>
            <person name="Karlsson M."/>
            <person name="Huettel B."/>
            <person name="Barry K.W."/>
            <person name="Haridas S."/>
            <person name="Chen C."/>
            <person name="Bauer D."/>
            <person name="Andreopoulos W."/>
            <person name="Pangilinan J."/>
            <person name="LaButti K."/>
            <person name="Riley R."/>
            <person name="Lipzen A."/>
            <person name="Clum A."/>
            <person name="Drula E."/>
            <person name="Henrissat B."/>
            <person name="Kohler A."/>
            <person name="Grigoriev I.V."/>
            <person name="Martin F.M."/>
            <person name="Hacquard S."/>
        </authorList>
    </citation>
    <scope>NUCLEOTIDE SEQUENCE</scope>
    <source>
        <strain evidence="4">MPI-SDFR-AT-0117</strain>
    </source>
</reference>
<accession>A0A9P8VBG9</accession>
<proteinExistence type="predicted"/>
<keyword evidence="5" id="KW-1185">Reference proteome</keyword>
<dbReference type="OrthoDB" id="298012at2759"/>
<dbReference type="EMBL" id="JAGSXJ010000014">
    <property type="protein sequence ID" value="KAH6685908.1"/>
    <property type="molecule type" value="Genomic_DNA"/>
</dbReference>
<dbReference type="GO" id="GO:0051287">
    <property type="term" value="F:NAD binding"/>
    <property type="evidence" value="ECO:0007669"/>
    <property type="project" value="InterPro"/>
</dbReference>
<keyword evidence="1" id="KW-0560">Oxidoreductase</keyword>
<dbReference type="PANTHER" id="PTHR43333:SF1">
    <property type="entry name" value="D-ISOMER SPECIFIC 2-HYDROXYACID DEHYDROGENASE NAD-BINDING DOMAIN-CONTAINING PROTEIN"/>
    <property type="match status" value="1"/>
</dbReference>
<dbReference type="CDD" id="cd12163">
    <property type="entry name" value="2-Hacid_dh_5"/>
    <property type="match status" value="1"/>
</dbReference>
<feature type="domain" description="D-isomer specific 2-hydroxyacid dehydrogenase NAD-binding" evidence="3">
    <location>
        <begin position="218"/>
        <end position="318"/>
    </location>
</feature>
<dbReference type="InterPro" id="IPR006140">
    <property type="entry name" value="D-isomer_DH_NAD-bd"/>
</dbReference>
<dbReference type="AlphaFoldDB" id="A0A9P8VBG9"/>
<name>A0A9P8VBG9_9PEZI</name>
<dbReference type="SUPFAM" id="SSF51735">
    <property type="entry name" value="NAD(P)-binding Rossmann-fold domains"/>
    <property type="match status" value="1"/>
</dbReference>
<gene>
    <name evidence="4" type="ORF">F5X68DRAFT_276636</name>
</gene>
<evidence type="ECO:0000313" key="5">
    <source>
        <dbReference type="Proteomes" id="UP000770015"/>
    </source>
</evidence>
<feature type="domain" description="D-isomer specific 2-hydroxyacid dehydrogenase NAD-binding" evidence="3">
    <location>
        <begin position="123"/>
        <end position="190"/>
    </location>
</feature>
<dbReference type="PANTHER" id="PTHR43333">
    <property type="entry name" value="2-HACID_DH_C DOMAIN-CONTAINING PROTEIN"/>
    <property type="match status" value="1"/>
</dbReference>
<evidence type="ECO:0000256" key="1">
    <source>
        <dbReference type="ARBA" id="ARBA00023002"/>
    </source>
</evidence>
<evidence type="ECO:0000259" key="3">
    <source>
        <dbReference type="Pfam" id="PF02826"/>
    </source>
</evidence>
<dbReference type="Pfam" id="PF02826">
    <property type="entry name" value="2-Hacid_dh_C"/>
    <property type="match status" value="2"/>
</dbReference>